<evidence type="ECO:0000256" key="1">
    <source>
        <dbReference type="SAM" id="SignalP"/>
    </source>
</evidence>
<dbReference type="EMBL" id="CP015596">
    <property type="protein sequence ID" value="ANE83215.1"/>
    <property type="molecule type" value="Genomic_DNA"/>
</dbReference>
<dbReference type="STRING" id="1682113.A7U43_23795"/>
<protein>
    <submittedName>
        <fullName evidence="2">Uncharacterized protein</fullName>
    </submittedName>
</protein>
<evidence type="ECO:0000313" key="3">
    <source>
        <dbReference type="Proteomes" id="UP000077143"/>
    </source>
</evidence>
<organism evidence="2 3">
    <name type="scientific">Mycobacterium adipatum</name>
    <dbReference type="NCBI Taxonomy" id="1682113"/>
    <lineage>
        <taxon>Bacteria</taxon>
        <taxon>Bacillati</taxon>
        <taxon>Actinomycetota</taxon>
        <taxon>Actinomycetes</taxon>
        <taxon>Mycobacteriales</taxon>
        <taxon>Mycobacteriaceae</taxon>
        <taxon>Mycobacterium</taxon>
    </lineage>
</organism>
<accession>A0A172UW13</accession>
<evidence type="ECO:0000313" key="2">
    <source>
        <dbReference type="EMBL" id="ANE83215.1"/>
    </source>
</evidence>
<dbReference type="KEGG" id="madi:A7U43_23795"/>
<keyword evidence="1" id="KW-0732">Signal</keyword>
<feature type="signal peptide" evidence="1">
    <location>
        <begin position="1"/>
        <end position="31"/>
    </location>
</feature>
<name>A0A172UW13_9MYCO</name>
<dbReference type="OrthoDB" id="4578563at2"/>
<dbReference type="RefSeq" id="WP_067999962.1">
    <property type="nucleotide sequence ID" value="NZ_CP015596.1"/>
</dbReference>
<dbReference type="Proteomes" id="UP000077143">
    <property type="component" value="Chromosome"/>
</dbReference>
<dbReference type="AlphaFoldDB" id="A0A172UW13"/>
<reference evidence="2 3" key="1">
    <citation type="submission" date="2016-05" db="EMBL/GenBank/DDBJ databases">
        <title>Complete genome sequence of a phthalic acid esters degrading Mycobacterium sp. YC-RL4.</title>
        <authorList>
            <person name="Ren L."/>
            <person name="Fan S."/>
            <person name="Ruth N."/>
            <person name="Jia Y."/>
            <person name="Wang J."/>
            <person name="Qiao C."/>
        </authorList>
    </citation>
    <scope>NUCLEOTIDE SEQUENCE [LARGE SCALE GENOMIC DNA]</scope>
    <source>
        <strain evidence="2 3">YC-RL4</strain>
    </source>
</reference>
<sequence>MLLSCRTAAPILAGGIALAGLLGVGSGTAGADPGRPCGQPNAQACAPAPQNNDWQRRGIDQARNDHQPFMHNGQRVEPMRAGNGDGWGFWFLGQWIRL</sequence>
<feature type="chain" id="PRO_5008002440" evidence="1">
    <location>
        <begin position="32"/>
        <end position="98"/>
    </location>
</feature>
<keyword evidence="3" id="KW-1185">Reference proteome</keyword>
<gene>
    <name evidence="2" type="ORF">A7U43_23795</name>
</gene>
<proteinExistence type="predicted"/>